<evidence type="ECO:0000313" key="1">
    <source>
        <dbReference type="EMBL" id="ODA31367.1"/>
    </source>
</evidence>
<gene>
    <name evidence="1" type="ORF">A8L45_17415</name>
</gene>
<organism evidence="1 2">
    <name type="scientific">Veronia pacifica</name>
    <dbReference type="NCBI Taxonomy" id="1080227"/>
    <lineage>
        <taxon>Bacteria</taxon>
        <taxon>Pseudomonadati</taxon>
        <taxon>Pseudomonadota</taxon>
        <taxon>Gammaproteobacteria</taxon>
        <taxon>Vibrionales</taxon>
        <taxon>Vibrionaceae</taxon>
        <taxon>Veronia</taxon>
    </lineage>
</organism>
<dbReference type="EMBL" id="LYBM01000037">
    <property type="protein sequence ID" value="ODA31367.1"/>
    <property type="molecule type" value="Genomic_DNA"/>
</dbReference>
<dbReference type="PANTHER" id="PTHR35564">
    <property type="match status" value="1"/>
</dbReference>
<accession>A0A1C3EDN6</accession>
<dbReference type="Pfam" id="PF06996">
    <property type="entry name" value="T6SS_TssG"/>
    <property type="match status" value="1"/>
</dbReference>
<dbReference type="OrthoDB" id="6191374at2"/>
<dbReference type="RefSeq" id="WP_068904616.1">
    <property type="nucleotide sequence ID" value="NZ_JBHUIF010000019.1"/>
</dbReference>
<protein>
    <submittedName>
        <fullName evidence="1">Type VI secretion protein VasB-1</fullName>
    </submittedName>
</protein>
<dbReference type="PANTHER" id="PTHR35564:SF4">
    <property type="entry name" value="CYTOPLASMIC PROTEIN"/>
    <property type="match status" value="1"/>
</dbReference>
<reference evidence="1 2" key="1">
    <citation type="submission" date="2016-05" db="EMBL/GenBank/DDBJ databases">
        <title>Genomic Taxonomy of the Vibrionaceae.</title>
        <authorList>
            <person name="Gomez-Gil B."/>
            <person name="Enciso-Ibarra J."/>
        </authorList>
    </citation>
    <scope>NUCLEOTIDE SEQUENCE [LARGE SCALE GENOMIC DNA]</scope>
    <source>
        <strain evidence="1 2">CAIM 1920</strain>
    </source>
</reference>
<sequence>MQASGVNRLSDPQFDVSLIKAWQLFKQQAQQKGTRPKVRFSAERLPGYCAREVSQVVESNDNGFVIKTALPGFSGRQGALPRMMTRAALHASFDFAEDAPVDFIDSFNNRYFRLFCQAESKHEITANLEEETFSWNQHLTSLTDVLLSFVGVTGEKHASLCQHLIQYTGLLGLKLTCPDTLKNMLEDYFDARFEIDSGGLEFTPLADCGLTSIGRSGQNRQLGTGALIGKSVPMAGQILRIKICPRDYKHYLEISRSAAMTDAIDFMVRNFIGVNLRYALYMRVDSDYLPLAQLSTRTDKSLCIGRSAWMNQHSEARQYVDMPLRANQEKR</sequence>
<comment type="caution">
    <text evidence="1">The sequence shown here is derived from an EMBL/GenBank/DDBJ whole genome shotgun (WGS) entry which is preliminary data.</text>
</comment>
<evidence type="ECO:0000313" key="2">
    <source>
        <dbReference type="Proteomes" id="UP000094936"/>
    </source>
</evidence>
<dbReference type="AlphaFoldDB" id="A0A1C3EDN6"/>
<name>A0A1C3EDN6_9GAMM</name>
<dbReference type="Proteomes" id="UP000094936">
    <property type="component" value="Unassembled WGS sequence"/>
</dbReference>
<dbReference type="InterPro" id="IPR010732">
    <property type="entry name" value="T6SS_TssG-like"/>
</dbReference>
<dbReference type="STRING" id="1080227.A8L45_17415"/>
<proteinExistence type="predicted"/>
<keyword evidence="2" id="KW-1185">Reference proteome</keyword>